<dbReference type="GO" id="GO:0008171">
    <property type="term" value="F:O-methyltransferase activity"/>
    <property type="evidence" value="ECO:0007669"/>
    <property type="project" value="InterPro"/>
</dbReference>
<proteinExistence type="predicted"/>
<dbReference type="InterPro" id="IPR012967">
    <property type="entry name" value="COMT_dimerisation"/>
</dbReference>
<feature type="domain" description="O-methyltransferase dimerisation" evidence="6">
    <location>
        <begin position="66"/>
        <end position="135"/>
    </location>
</feature>
<dbReference type="PANTHER" id="PTHR43712">
    <property type="entry name" value="PUTATIVE (AFU_ORTHOLOGUE AFUA_4G14580)-RELATED"/>
    <property type="match status" value="1"/>
</dbReference>
<organism evidence="7 8">
    <name type="scientific">Cladonia borealis</name>
    <dbReference type="NCBI Taxonomy" id="184061"/>
    <lineage>
        <taxon>Eukaryota</taxon>
        <taxon>Fungi</taxon>
        <taxon>Dikarya</taxon>
        <taxon>Ascomycota</taxon>
        <taxon>Pezizomycotina</taxon>
        <taxon>Lecanoromycetes</taxon>
        <taxon>OSLEUM clade</taxon>
        <taxon>Lecanoromycetidae</taxon>
        <taxon>Lecanorales</taxon>
        <taxon>Lecanorineae</taxon>
        <taxon>Cladoniaceae</taxon>
        <taxon>Cladonia</taxon>
    </lineage>
</organism>
<dbReference type="GO" id="GO:0032259">
    <property type="term" value="P:methylation"/>
    <property type="evidence" value="ECO:0007669"/>
    <property type="project" value="UniProtKB-KW"/>
</dbReference>
<evidence type="ECO:0000256" key="4">
    <source>
        <dbReference type="PIRSR" id="PIRSR005739-1"/>
    </source>
</evidence>
<sequence>MSTVECVQPEALKTMLPTLEGITQASFNNDGERNKALLAAYALINRLESPWETVCRLAMTQPALGASLKVVKDLKLFETWHQQGDIAMTHKELAKLVTCNELLLQRLVRHLAANNMLEEVSPGRFTQTAFTLALLQPVFGEWINYMYDATIPCFHKMPEYLAETGYLNPTDPENGVFQYTKGSTGNLFDYYNARPQEGDSFNHVMGGVMAHQASWLSIYPHETLVQSASEGSPILVDVGGNVGHDLERFRLKHPEIAERLVLQDRPDVIALSKCPNPVQKMSHDFFTPQPVKGARAYYLHGVLHDWSDEHARKILEMLKPAMKPGYSKLLVHEHVLPESRPHPQATAYDLTMMVKVAALERSETMWRELLASCGFNVMKIWTSSLMTQSIIEAELA</sequence>
<gene>
    <name evidence="7" type="ORF">JMJ35_006720</name>
</gene>
<dbReference type="InterPro" id="IPR001077">
    <property type="entry name" value="COMT_C"/>
</dbReference>
<dbReference type="Gene3D" id="3.40.50.150">
    <property type="entry name" value="Vaccinia Virus protein VP39"/>
    <property type="match status" value="1"/>
</dbReference>
<dbReference type="Pfam" id="PF08100">
    <property type="entry name" value="Dimerisation"/>
    <property type="match status" value="1"/>
</dbReference>
<feature type="domain" description="O-methyltransferase C-terminal" evidence="5">
    <location>
        <begin position="176"/>
        <end position="376"/>
    </location>
</feature>
<dbReference type="InterPro" id="IPR016461">
    <property type="entry name" value="COMT-like"/>
</dbReference>
<dbReference type="InterPro" id="IPR036388">
    <property type="entry name" value="WH-like_DNA-bd_sf"/>
</dbReference>
<feature type="active site" description="Proton acceptor" evidence="4">
    <location>
        <position position="304"/>
    </location>
</feature>
<evidence type="ECO:0000256" key="3">
    <source>
        <dbReference type="ARBA" id="ARBA00022691"/>
    </source>
</evidence>
<dbReference type="PANTHER" id="PTHR43712:SF17">
    <property type="entry name" value="O-METHYLTRANSFERASE"/>
    <property type="match status" value="1"/>
</dbReference>
<accession>A0AA39V0J4</accession>
<evidence type="ECO:0000259" key="5">
    <source>
        <dbReference type="Pfam" id="PF00891"/>
    </source>
</evidence>
<evidence type="ECO:0000256" key="2">
    <source>
        <dbReference type="ARBA" id="ARBA00022679"/>
    </source>
</evidence>
<evidence type="ECO:0008006" key="9">
    <source>
        <dbReference type="Google" id="ProtNLM"/>
    </source>
</evidence>
<dbReference type="SUPFAM" id="SSF53335">
    <property type="entry name" value="S-adenosyl-L-methionine-dependent methyltransferases"/>
    <property type="match status" value="1"/>
</dbReference>
<dbReference type="AlphaFoldDB" id="A0AA39V0J4"/>
<keyword evidence="2" id="KW-0808">Transferase</keyword>
<dbReference type="PIRSF" id="PIRSF005739">
    <property type="entry name" value="O-mtase"/>
    <property type="match status" value="1"/>
</dbReference>
<dbReference type="SUPFAM" id="SSF46785">
    <property type="entry name" value="Winged helix' DNA-binding domain"/>
    <property type="match status" value="1"/>
</dbReference>
<keyword evidence="8" id="KW-1185">Reference proteome</keyword>
<evidence type="ECO:0000256" key="1">
    <source>
        <dbReference type="ARBA" id="ARBA00022603"/>
    </source>
</evidence>
<keyword evidence="3" id="KW-0949">S-adenosyl-L-methionine</keyword>
<protein>
    <recommendedName>
        <fullName evidence="9">O-methyltransferase</fullName>
    </recommendedName>
</protein>
<evidence type="ECO:0000313" key="7">
    <source>
        <dbReference type="EMBL" id="KAK0511168.1"/>
    </source>
</evidence>
<dbReference type="InterPro" id="IPR029063">
    <property type="entry name" value="SAM-dependent_MTases_sf"/>
</dbReference>
<dbReference type="InterPro" id="IPR036390">
    <property type="entry name" value="WH_DNA-bd_sf"/>
</dbReference>
<comment type="caution">
    <text evidence="7">The sequence shown here is derived from an EMBL/GenBank/DDBJ whole genome shotgun (WGS) entry which is preliminary data.</text>
</comment>
<dbReference type="Proteomes" id="UP001166286">
    <property type="component" value="Unassembled WGS sequence"/>
</dbReference>
<dbReference type="PROSITE" id="PS51683">
    <property type="entry name" value="SAM_OMT_II"/>
    <property type="match status" value="1"/>
</dbReference>
<dbReference type="EMBL" id="JAFEKC020000014">
    <property type="protein sequence ID" value="KAK0511168.1"/>
    <property type="molecule type" value="Genomic_DNA"/>
</dbReference>
<dbReference type="Pfam" id="PF00891">
    <property type="entry name" value="Methyltransf_2"/>
    <property type="match status" value="1"/>
</dbReference>
<evidence type="ECO:0000313" key="8">
    <source>
        <dbReference type="Proteomes" id="UP001166286"/>
    </source>
</evidence>
<evidence type="ECO:0000259" key="6">
    <source>
        <dbReference type="Pfam" id="PF08100"/>
    </source>
</evidence>
<name>A0AA39V0J4_9LECA</name>
<keyword evidence="1" id="KW-0489">Methyltransferase</keyword>
<reference evidence="7" key="1">
    <citation type="submission" date="2023-03" db="EMBL/GenBank/DDBJ databases">
        <title>Complete genome of Cladonia borealis.</title>
        <authorList>
            <person name="Park H."/>
        </authorList>
    </citation>
    <scope>NUCLEOTIDE SEQUENCE</scope>
    <source>
        <strain evidence="7">ANT050790</strain>
    </source>
</reference>
<dbReference type="Gene3D" id="1.10.10.10">
    <property type="entry name" value="Winged helix-like DNA-binding domain superfamily/Winged helix DNA-binding domain"/>
    <property type="match status" value="1"/>
</dbReference>